<dbReference type="OrthoDB" id="396469at2"/>
<dbReference type="Proteomes" id="UP000252477">
    <property type="component" value="Chromosome"/>
</dbReference>
<evidence type="ECO:0000313" key="2">
    <source>
        <dbReference type="Proteomes" id="UP000252477"/>
    </source>
</evidence>
<name>A0A2Z5IQW4_9BACT</name>
<dbReference type="AlphaFoldDB" id="A0A2Z5IQW4"/>
<evidence type="ECO:0000313" key="1">
    <source>
        <dbReference type="EMBL" id="AXE60954.1"/>
    </source>
</evidence>
<dbReference type="RefSeq" id="WP_114191054.1">
    <property type="nucleotide sequence ID" value="NZ_CP029295.1"/>
</dbReference>
<dbReference type="Gene3D" id="3.40.50.300">
    <property type="entry name" value="P-loop containing nucleotide triphosphate hydrolases"/>
    <property type="match status" value="1"/>
</dbReference>
<sequence length="309" mass="36157">MNLKKDIAKLFGKDFLSNFDPKEESQKLLIHPKIQEIINKFNLTPEQVEKGMSLLQRFYNYLINNDDKEPDWKLTVDAYNNLQIDFSSNHFFLKKKQEDNFWLTNITKLENEWKLYFDTPNKKSPTKIHTEAKLALNYFDKALISEIKKITSLKSKKGFFLVDSNFVNAQAIMKYLAFLLGTTKNKTVAFLDVNQFFNHTMNNYRNNKHEENEMINNYLNRVDYLFLNNFGIGAKPELFVTNLIATLNQRELDEKPTFITSLIDITLNSVSIINTTTNKLERNPRINGVEKLLKGTINRTMAKFIAKNK</sequence>
<dbReference type="InterPro" id="IPR027417">
    <property type="entry name" value="P-loop_NTPase"/>
</dbReference>
<reference evidence="1 2" key="1">
    <citation type="submission" date="2018-05" db="EMBL/GenBank/DDBJ databases">
        <title>Annotation of the Mycoplasma phocidae genome.</title>
        <authorList>
            <person name="Brown D.R."/>
            <person name="Kutish G.F."/>
            <person name="Frasca S.Jr."/>
        </authorList>
    </citation>
    <scope>NUCLEOTIDE SEQUENCE [LARGE SCALE GENOMIC DNA]</scope>
    <source>
        <strain evidence="1 2">105</strain>
    </source>
</reference>
<proteinExistence type="predicted"/>
<organism evidence="1 2">
    <name type="scientific">[Mycoplasma] phocae</name>
    <dbReference type="NCBI Taxonomy" id="142651"/>
    <lineage>
        <taxon>Bacteria</taxon>
        <taxon>Bacillati</taxon>
        <taxon>Mycoplasmatota</taxon>
        <taxon>Mycoplasmoidales</taxon>
        <taxon>Metamycoplasmataceae</taxon>
        <taxon>Metamycoplasma</taxon>
    </lineage>
</organism>
<dbReference type="EMBL" id="CP029295">
    <property type="protein sequence ID" value="AXE60954.1"/>
    <property type="molecule type" value="Genomic_DNA"/>
</dbReference>
<accession>A0A2Z5IQW4</accession>
<keyword evidence="2" id="KW-1185">Reference proteome</keyword>
<gene>
    <name evidence="1" type="ORF">DA803_02575</name>
</gene>
<protein>
    <submittedName>
        <fullName evidence="1">Uncharacterized protein</fullName>
    </submittedName>
</protein>
<dbReference type="KEGG" id="mpho:DA803_02575"/>